<dbReference type="SMART" id="SM00535">
    <property type="entry name" value="RIBOc"/>
    <property type="match status" value="1"/>
</dbReference>
<dbReference type="SUPFAM" id="SSF69065">
    <property type="entry name" value="RNase III domain-like"/>
    <property type="match status" value="1"/>
</dbReference>
<comment type="subcellular location">
    <subcellularLocation>
        <location evidence="9">Cytoplasm</location>
    </subcellularLocation>
</comment>
<dbReference type="Proteomes" id="UP000824156">
    <property type="component" value="Unassembled WGS sequence"/>
</dbReference>
<feature type="domain" description="RNase III" evidence="11">
    <location>
        <begin position="18"/>
        <end position="146"/>
    </location>
</feature>
<reference evidence="12" key="1">
    <citation type="journal article" date="2021" name="PeerJ">
        <title>Extensive microbial diversity within the chicken gut microbiome revealed by metagenomics and culture.</title>
        <authorList>
            <person name="Gilroy R."/>
            <person name="Ravi A."/>
            <person name="Getino M."/>
            <person name="Pursley I."/>
            <person name="Horton D.L."/>
            <person name="Alikhan N.F."/>
            <person name="Baker D."/>
            <person name="Gharbi K."/>
            <person name="Hall N."/>
            <person name="Watson M."/>
            <person name="Adriaenssens E.M."/>
            <person name="Foster-Nyarko E."/>
            <person name="Jarju S."/>
            <person name="Secka A."/>
            <person name="Antonio M."/>
            <person name="Oren A."/>
            <person name="Chaudhuri R.R."/>
            <person name="La Ragione R."/>
            <person name="Hildebrand F."/>
            <person name="Pallen M.J."/>
        </authorList>
    </citation>
    <scope>NUCLEOTIDE SEQUENCE</scope>
    <source>
        <strain evidence="12">1719</strain>
    </source>
</reference>
<name>A0A9D1W846_9SPHI</name>
<dbReference type="GO" id="GO:0006397">
    <property type="term" value="P:mRNA processing"/>
    <property type="evidence" value="ECO:0007669"/>
    <property type="project" value="UniProtKB-UniRule"/>
</dbReference>
<feature type="active site" evidence="9">
    <location>
        <position position="64"/>
    </location>
</feature>
<dbReference type="InterPro" id="IPR036389">
    <property type="entry name" value="RNase_III_sf"/>
</dbReference>
<dbReference type="GO" id="GO:0003725">
    <property type="term" value="F:double-stranded RNA binding"/>
    <property type="evidence" value="ECO:0007669"/>
    <property type="project" value="TreeGrafter"/>
</dbReference>
<accession>A0A9D1W846</accession>
<keyword evidence="9" id="KW-0479">Metal-binding</keyword>
<organism evidence="12 13">
    <name type="scientific">Candidatus Sphingobacterium stercoripullorum</name>
    <dbReference type="NCBI Taxonomy" id="2838759"/>
    <lineage>
        <taxon>Bacteria</taxon>
        <taxon>Pseudomonadati</taxon>
        <taxon>Bacteroidota</taxon>
        <taxon>Sphingobacteriia</taxon>
        <taxon>Sphingobacteriales</taxon>
        <taxon>Sphingobacteriaceae</taxon>
        <taxon>Sphingobacterium</taxon>
    </lineage>
</organism>
<evidence type="ECO:0000256" key="3">
    <source>
        <dbReference type="ARBA" id="ARBA00022552"/>
    </source>
</evidence>
<dbReference type="InterPro" id="IPR011907">
    <property type="entry name" value="RNase_III"/>
</dbReference>
<dbReference type="EMBL" id="DXEZ01000147">
    <property type="protein sequence ID" value="HIX54419.1"/>
    <property type="molecule type" value="Genomic_DNA"/>
</dbReference>
<evidence type="ECO:0000256" key="7">
    <source>
        <dbReference type="ARBA" id="ARBA00022801"/>
    </source>
</evidence>
<evidence type="ECO:0000256" key="1">
    <source>
        <dbReference type="ARBA" id="ARBA00000109"/>
    </source>
</evidence>
<keyword evidence="5 9" id="KW-0540">Nuclease</keyword>
<dbReference type="FunFam" id="1.10.1520.10:FF:000001">
    <property type="entry name" value="Ribonuclease 3"/>
    <property type="match status" value="1"/>
</dbReference>
<keyword evidence="8 9" id="KW-0694">RNA-binding</keyword>
<dbReference type="Pfam" id="PF00035">
    <property type="entry name" value="dsrm"/>
    <property type="match status" value="1"/>
</dbReference>
<comment type="subunit">
    <text evidence="9">Homodimer.</text>
</comment>
<dbReference type="AlphaFoldDB" id="A0A9D1W846"/>
<dbReference type="NCBIfam" id="TIGR02191">
    <property type="entry name" value="RNaseIII"/>
    <property type="match status" value="1"/>
</dbReference>
<evidence type="ECO:0000256" key="5">
    <source>
        <dbReference type="ARBA" id="ARBA00022722"/>
    </source>
</evidence>
<dbReference type="PANTHER" id="PTHR11207:SF0">
    <property type="entry name" value="RIBONUCLEASE 3"/>
    <property type="match status" value="1"/>
</dbReference>
<evidence type="ECO:0000259" key="10">
    <source>
        <dbReference type="PROSITE" id="PS50137"/>
    </source>
</evidence>
<dbReference type="HAMAP" id="MF_00104">
    <property type="entry name" value="RNase_III"/>
    <property type="match status" value="1"/>
</dbReference>
<dbReference type="GO" id="GO:0006364">
    <property type="term" value="P:rRNA processing"/>
    <property type="evidence" value="ECO:0007669"/>
    <property type="project" value="UniProtKB-UniRule"/>
</dbReference>
<comment type="caution">
    <text evidence="12">The sequence shown here is derived from an EMBL/GenBank/DDBJ whole genome shotgun (WGS) entry which is preliminary data.</text>
</comment>
<dbReference type="GO" id="GO:0004525">
    <property type="term" value="F:ribonuclease III activity"/>
    <property type="evidence" value="ECO:0007669"/>
    <property type="project" value="UniProtKB-UniRule"/>
</dbReference>
<evidence type="ECO:0000313" key="13">
    <source>
        <dbReference type="Proteomes" id="UP000824156"/>
    </source>
</evidence>
<dbReference type="Pfam" id="PF14622">
    <property type="entry name" value="Ribonucleas_3_3"/>
    <property type="match status" value="1"/>
</dbReference>
<comment type="cofactor">
    <cofactor evidence="9">
        <name>Mg(2+)</name>
        <dbReference type="ChEBI" id="CHEBI:18420"/>
    </cofactor>
</comment>
<comment type="similarity">
    <text evidence="2">Belongs to the ribonuclease III family.</text>
</comment>
<evidence type="ECO:0000256" key="9">
    <source>
        <dbReference type="HAMAP-Rule" id="MF_00104"/>
    </source>
</evidence>
<keyword evidence="4 9" id="KW-0507">mRNA processing</keyword>
<dbReference type="GO" id="GO:0046872">
    <property type="term" value="F:metal ion binding"/>
    <property type="evidence" value="ECO:0007669"/>
    <property type="project" value="UniProtKB-KW"/>
</dbReference>
<evidence type="ECO:0000259" key="11">
    <source>
        <dbReference type="PROSITE" id="PS50142"/>
    </source>
</evidence>
<keyword evidence="3 9" id="KW-0698">rRNA processing</keyword>
<evidence type="ECO:0000256" key="2">
    <source>
        <dbReference type="ARBA" id="ARBA00010183"/>
    </source>
</evidence>
<dbReference type="Gene3D" id="1.10.1520.10">
    <property type="entry name" value="Ribonuclease III domain"/>
    <property type="match status" value="1"/>
</dbReference>
<sequence length="247" mass="28312">MSLKGIYNLYFSPKRKFVRKLRNILGFAPSNIRLYEMAFRHKSVAVDLKNGTKSSNERLEFLGDAILDSVVSDLIFKLYPYKDEGFLTELRSKIVSRKSLISLSKKMGLNQFVTYDTKNIRAVNMQTNIWGDAFEALIGAVYLDQGYRSCQKFLLDMIIEPHIDLQKLEQTETNFKSRLIEWSQVSLAEVEYRILDKETGNNLYHIGVYVDGELQGKGVDYNKKVAEQLASEQACSALSILEEHDSN</sequence>
<dbReference type="PANTHER" id="PTHR11207">
    <property type="entry name" value="RIBONUCLEASE III"/>
    <property type="match status" value="1"/>
</dbReference>
<comment type="function">
    <text evidence="9">Digests double-stranded RNA. Involved in the processing of primary rRNA transcript to yield the immediate precursors to the large and small rRNAs (23S and 16S). Processes some mRNAs, and tRNAs when they are encoded in the rRNA operon. Processes pre-crRNA and tracrRNA of type II CRISPR loci if present in the organism.</text>
</comment>
<proteinExistence type="inferred from homology"/>
<evidence type="ECO:0000313" key="12">
    <source>
        <dbReference type="EMBL" id="HIX54419.1"/>
    </source>
</evidence>
<keyword evidence="6 9" id="KW-0255">Endonuclease</keyword>
<dbReference type="SMART" id="SM00358">
    <property type="entry name" value="DSRM"/>
    <property type="match status" value="1"/>
</dbReference>
<evidence type="ECO:0000256" key="8">
    <source>
        <dbReference type="ARBA" id="ARBA00022884"/>
    </source>
</evidence>
<feature type="binding site" evidence="9">
    <location>
        <position position="135"/>
    </location>
    <ligand>
        <name>Mg(2+)</name>
        <dbReference type="ChEBI" id="CHEBI:18420"/>
    </ligand>
</feature>
<reference evidence="12" key="2">
    <citation type="submission" date="2021-04" db="EMBL/GenBank/DDBJ databases">
        <authorList>
            <person name="Gilroy R."/>
        </authorList>
    </citation>
    <scope>NUCLEOTIDE SEQUENCE</scope>
    <source>
        <strain evidence="12">1719</strain>
    </source>
</reference>
<feature type="domain" description="DRBM" evidence="10">
    <location>
        <begin position="174"/>
        <end position="240"/>
    </location>
</feature>
<dbReference type="GO" id="GO:0010468">
    <property type="term" value="P:regulation of gene expression"/>
    <property type="evidence" value="ECO:0007669"/>
    <property type="project" value="TreeGrafter"/>
</dbReference>
<keyword evidence="9" id="KW-0819">tRNA processing</keyword>
<dbReference type="PROSITE" id="PS00517">
    <property type="entry name" value="RNASE_3_1"/>
    <property type="match status" value="1"/>
</dbReference>
<dbReference type="InterPro" id="IPR000999">
    <property type="entry name" value="RNase_III_dom"/>
</dbReference>
<dbReference type="CDD" id="cd00593">
    <property type="entry name" value="RIBOc"/>
    <property type="match status" value="1"/>
</dbReference>
<dbReference type="GO" id="GO:0019843">
    <property type="term" value="F:rRNA binding"/>
    <property type="evidence" value="ECO:0007669"/>
    <property type="project" value="UniProtKB-KW"/>
</dbReference>
<dbReference type="InterPro" id="IPR014720">
    <property type="entry name" value="dsRBD_dom"/>
</dbReference>
<comment type="catalytic activity">
    <reaction evidence="1 9">
        <text>Endonucleolytic cleavage to 5'-phosphomonoester.</text>
        <dbReference type="EC" id="3.1.26.3"/>
    </reaction>
</comment>
<dbReference type="GO" id="GO:0008033">
    <property type="term" value="P:tRNA processing"/>
    <property type="evidence" value="ECO:0007669"/>
    <property type="project" value="UniProtKB-KW"/>
</dbReference>
<evidence type="ECO:0000256" key="4">
    <source>
        <dbReference type="ARBA" id="ARBA00022664"/>
    </source>
</evidence>
<dbReference type="SUPFAM" id="SSF54768">
    <property type="entry name" value="dsRNA-binding domain-like"/>
    <property type="match status" value="1"/>
</dbReference>
<dbReference type="EC" id="3.1.26.3" evidence="9"/>
<dbReference type="Gene3D" id="3.30.160.20">
    <property type="match status" value="1"/>
</dbReference>
<evidence type="ECO:0000256" key="6">
    <source>
        <dbReference type="ARBA" id="ARBA00022759"/>
    </source>
</evidence>
<feature type="active site" evidence="9">
    <location>
        <position position="135"/>
    </location>
</feature>
<dbReference type="CDD" id="cd10845">
    <property type="entry name" value="DSRM_RNAse_III_family"/>
    <property type="match status" value="1"/>
</dbReference>
<dbReference type="PROSITE" id="PS50137">
    <property type="entry name" value="DS_RBD"/>
    <property type="match status" value="1"/>
</dbReference>
<keyword evidence="7 9" id="KW-0378">Hydrolase</keyword>
<keyword evidence="9" id="KW-0699">rRNA-binding</keyword>
<feature type="binding site" evidence="9">
    <location>
        <position position="132"/>
    </location>
    <ligand>
        <name>Mg(2+)</name>
        <dbReference type="ChEBI" id="CHEBI:18420"/>
    </ligand>
</feature>
<protein>
    <recommendedName>
        <fullName evidence="9">Ribonuclease 3</fullName>
        <ecNumber evidence="9">3.1.26.3</ecNumber>
    </recommendedName>
    <alternativeName>
        <fullName evidence="9">Ribonuclease III</fullName>
        <shortName evidence="9">RNase III</shortName>
    </alternativeName>
</protein>
<keyword evidence="9" id="KW-0460">Magnesium</keyword>
<dbReference type="GO" id="GO:0005737">
    <property type="term" value="C:cytoplasm"/>
    <property type="evidence" value="ECO:0007669"/>
    <property type="project" value="UniProtKB-SubCell"/>
</dbReference>
<dbReference type="PROSITE" id="PS50142">
    <property type="entry name" value="RNASE_3_2"/>
    <property type="match status" value="1"/>
</dbReference>
<feature type="binding site" evidence="9">
    <location>
        <position position="60"/>
    </location>
    <ligand>
        <name>Mg(2+)</name>
        <dbReference type="ChEBI" id="CHEBI:18420"/>
    </ligand>
</feature>
<keyword evidence="9" id="KW-0963">Cytoplasm</keyword>
<gene>
    <name evidence="9 12" type="primary">rnc</name>
    <name evidence="12" type="ORF">H9853_05285</name>
</gene>